<dbReference type="Proteomes" id="UP000177029">
    <property type="component" value="Unassembled WGS sequence"/>
</dbReference>
<dbReference type="AlphaFoldDB" id="A0A1F8DNX9"/>
<gene>
    <name evidence="3" type="ORF">A2755_03980</name>
</gene>
<name>A0A1F8DNX9_9BACT</name>
<feature type="binding site" evidence="2">
    <location>
        <position position="11"/>
    </location>
    <ligand>
        <name>a divalent metal cation</name>
        <dbReference type="ChEBI" id="CHEBI:60240"/>
        <label>1</label>
    </ligand>
</feature>
<feature type="binding site" evidence="2">
    <location>
        <position position="100"/>
    </location>
    <ligand>
        <name>a divalent metal cation</name>
        <dbReference type="ChEBI" id="CHEBI:60240"/>
        <label>1</label>
    </ligand>
</feature>
<keyword evidence="2" id="KW-0479">Metal-binding</keyword>
<reference evidence="3 4" key="1">
    <citation type="journal article" date="2016" name="Nat. Commun.">
        <title>Thousands of microbial genomes shed light on interconnected biogeochemical processes in an aquifer system.</title>
        <authorList>
            <person name="Anantharaman K."/>
            <person name="Brown C.T."/>
            <person name="Hug L.A."/>
            <person name="Sharon I."/>
            <person name="Castelle C.J."/>
            <person name="Probst A.J."/>
            <person name="Thomas B.C."/>
            <person name="Singh A."/>
            <person name="Wilkins M.J."/>
            <person name="Karaoz U."/>
            <person name="Brodie E.L."/>
            <person name="Williams K.H."/>
            <person name="Hubbard S.S."/>
            <person name="Banfield J.F."/>
        </authorList>
    </citation>
    <scope>NUCLEOTIDE SEQUENCE [LARGE SCALE GENOMIC DNA]</scope>
</reference>
<dbReference type="SUPFAM" id="SSF51556">
    <property type="entry name" value="Metallo-dependent hydrolases"/>
    <property type="match status" value="1"/>
</dbReference>
<dbReference type="PANTHER" id="PTHR46124:SF2">
    <property type="entry name" value="D-AMINOACYL-TRNA DEACYLASE"/>
    <property type="match status" value="1"/>
</dbReference>
<dbReference type="GO" id="GO:0046872">
    <property type="term" value="F:metal ion binding"/>
    <property type="evidence" value="ECO:0007669"/>
    <property type="project" value="UniProtKB-KW"/>
</dbReference>
<accession>A0A1F8DNX9</accession>
<keyword evidence="1" id="KW-0378">Hydrolase</keyword>
<feature type="binding site" evidence="2">
    <location>
        <position position="141"/>
    </location>
    <ligand>
        <name>a divalent metal cation</name>
        <dbReference type="ChEBI" id="CHEBI:60240"/>
        <label>2</label>
    </ligand>
</feature>
<feature type="binding site" evidence="2">
    <location>
        <position position="249"/>
    </location>
    <ligand>
        <name>a divalent metal cation</name>
        <dbReference type="ChEBI" id="CHEBI:60240"/>
        <label>1</label>
    </ligand>
</feature>
<feature type="binding site" evidence="2">
    <location>
        <position position="9"/>
    </location>
    <ligand>
        <name>a divalent metal cation</name>
        <dbReference type="ChEBI" id="CHEBI:60240"/>
        <label>1</label>
    </ligand>
</feature>
<dbReference type="InterPro" id="IPR001130">
    <property type="entry name" value="TatD-like"/>
</dbReference>
<protein>
    <recommendedName>
        <fullName evidence="5">Hydrolase TatD</fullName>
    </recommendedName>
</protein>
<dbReference type="PANTHER" id="PTHR46124">
    <property type="entry name" value="D-AMINOACYL-TRNA DEACYLASE"/>
    <property type="match status" value="1"/>
</dbReference>
<dbReference type="CDD" id="cd01310">
    <property type="entry name" value="TatD_DNAse"/>
    <property type="match status" value="1"/>
</dbReference>
<evidence type="ECO:0000256" key="1">
    <source>
        <dbReference type="ARBA" id="ARBA00022801"/>
    </source>
</evidence>
<evidence type="ECO:0008006" key="5">
    <source>
        <dbReference type="Google" id="ProtNLM"/>
    </source>
</evidence>
<evidence type="ECO:0000313" key="4">
    <source>
        <dbReference type="Proteomes" id="UP000177029"/>
    </source>
</evidence>
<dbReference type="PIRSF" id="PIRSF005902">
    <property type="entry name" value="DNase_TatD"/>
    <property type="match status" value="1"/>
</dbReference>
<dbReference type="STRING" id="1802555.A2755_03980"/>
<evidence type="ECO:0000313" key="3">
    <source>
        <dbReference type="EMBL" id="OGM90321.1"/>
    </source>
</evidence>
<dbReference type="PROSITE" id="PS01091">
    <property type="entry name" value="TATD_3"/>
    <property type="match status" value="1"/>
</dbReference>
<dbReference type="GO" id="GO:0016788">
    <property type="term" value="F:hydrolase activity, acting on ester bonds"/>
    <property type="evidence" value="ECO:0007669"/>
    <property type="project" value="InterPro"/>
</dbReference>
<comment type="caution">
    <text evidence="3">The sequence shown here is derived from an EMBL/GenBank/DDBJ whole genome shotgun (WGS) entry which is preliminary data.</text>
</comment>
<dbReference type="InterPro" id="IPR032466">
    <property type="entry name" value="Metal_Hydrolase"/>
</dbReference>
<sequence>MTFRIIDAHTHTQFPEYDTDRDEVIRRALDAGIGMVNVGTDAEMSRKAVELAHRYEEGVWATIGIHPTDAQIYADDTQMNADIKKLELLALDKKVVGIGECGLDYFRLENLHEADPRRKQKELFTAQIELAHRVGKPLVLHVRPSAGSTDAFEDVLDILNNHKELLTRKNPGIPGISSSAQSCGFQPKAEDADVVLPGICHFFTGTKEIAEKFLDLNFSFTFGGLITYNREFDEVLECISADHLLVETDAPFVAPKSHRGHRNEPAYVAEVAEFLGDFKKIPQKMFLENTKHVFKLLL</sequence>
<dbReference type="Pfam" id="PF01026">
    <property type="entry name" value="TatD_DNase"/>
    <property type="match status" value="1"/>
</dbReference>
<proteinExistence type="predicted"/>
<evidence type="ECO:0000256" key="2">
    <source>
        <dbReference type="PIRSR" id="PIRSR005902-1"/>
    </source>
</evidence>
<dbReference type="InterPro" id="IPR018228">
    <property type="entry name" value="DNase_TatD-rel_CS"/>
</dbReference>
<feature type="binding site" evidence="2">
    <location>
        <position position="201"/>
    </location>
    <ligand>
        <name>a divalent metal cation</name>
        <dbReference type="ChEBI" id="CHEBI:60240"/>
        <label>2</label>
    </ligand>
</feature>
<dbReference type="EMBL" id="MGIP01000026">
    <property type="protein sequence ID" value="OGM90321.1"/>
    <property type="molecule type" value="Genomic_DNA"/>
</dbReference>
<dbReference type="Gene3D" id="3.20.20.140">
    <property type="entry name" value="Metal-dependent hydrolases"/>
    <property type="match status" value="1"/>
</dbReference>
<organism evidence="3 4">
    <name type="scientific">Candidatus Wolfebacteria bacterium RIFCSPHIGHO2_01_FULL_48_22</name>
    <dbReference type="NCBI Taxonomy" id="1802555"/>
    <lineage>
        <taxon>Bacteria</taxon>
        <taxon>Candidatus Wolfeibacteriota</taxon>
    </lineage>
</organism>